<accession>A0AA38IV81</accession>
<evidence type="ECO:0000256" key="1">
    <source>
        <dbReference type="SAM" id="Coils"/>
    </source>
</evidence>
<feature type="compositionally biased region" description="Basic and acidic residues" evidence="2">
    <location>
        <begin position="1174"/>
        <end position="1185"/>
    </location>
</feature>
<feature type="region of interest" description="Disordered" evidence="2">
    <location>
        <begin position="3752"/>
        <end position="3778"/>
    </location>
</feature>
<feature type="compositionally biased region" description="Low complexity" evidence="2">
    <location>
        <begin position="6410"/>
        <end position="6420"/>
    </location>
</feature>
<feature type="compositionally biased region" description="Basic and acidic residues" evidence="2">
    <location>
        <begin position="4535"/>
        <end position="4550"/>
    </location>
</feature>
<feature type="region of interest" description="Disordered" evidence="2">
    <location>
        <begin position="1135"/>
        <end position="1158"/>
    </location>
</feature>
<feature type="compositionally biased region" description="Basic and acidic residues" evidence="2">
    <location>
        <begin position="2901"/>
        <end position="2911"/>
    </location>
</feature>
<feature type="region of interest" description="Disordered" evidence="2">
    <location>
        <begin position="4510"/>
        <end position="4550"/>
    </location>
</feature>
<feature type="compositionally biased region" description="Basic and acidic residues" evidence="2">
    <location>
        <begin position="6456"/>
        <end position="6466"/>
    </location>
</feature>
<feature type="compositionally biased region" description="Basic and acidic residues" evidence="2">
    <location>
        <begin position="4965"/>
        <end position="4974"/>
    </location>
</feature>
<feature type="compositionally biased region" description="Basic and acidic residues" evidence="2">
    <location>
        <begin position="7187"/>
        <end position="7205"/>
    </location>
</feature>
<dbReference type="Proteomes" id="UP001168821">
    <property type="component" value="Unassembled WGS sequence"/>
</dbReference>
<feature type="compositionally biased region" description="Basic and acidic residues" evidence="2">
    <location>
        <begin position="4472"/>
        <end position="4482"/>
    </location>
</feature>
<feature type="region of interest" description="Disordered" evidence="2">
    <location>
        <begin position="6689"/>
        <end position="6723"/>
    </location>
</feature>
<feature type="compositionally biased region" description="Basic and acidic residues" evidence="2">
    <location>
        <begin position="2323"/>
        <end position="2338"/>
    </location>
</feature>
<feature type="compositionally biased region" description="Basic residues" evidence="2">
    <location>
        <begin position="6509"/>
        <end position="6518"/>
    </location>
</feature>
<feature type="compositionally biased region" description="Low complexity" evidence="2">
    <location>
        <begin position="4797"/>
        <end position="4807"/>
    </location>
</feature>
<feature type="compositionally biased region" description="Basic and acidic residues" evidence="2">
    <location>
        <begin position="1714"/>
        <end position="1750"/>
    </location>
</feature>
<feature type="region of interest" description="Disordered" evidence="2">
    <location>
        <begin position="4918"/>
        <end position="5042"/>
    </location>
</feature>
<feature type="region of interest" description="Disordered" evidence="2">
    <location>
        <begin position="4797"/>
        <end position="4820"/>
    </location>
</feature>
<feature type="compositionally biased region" description="Basic and acidic residues" evidence="2">
    <location>
        <begin position="6868"/>
        <end position="6885"/>
    </location>
</feature>
<feature type="compositionally biased region" description="Basic and acidic residues" evidence="2">
    <location>
        <begin position="6222"/>
        <end position="6235"/>
    </location>
</feature>
<feature type="compositionally biased region" description="Polar residues" evidence="2">
    <location>
        <begin position="6028"/>
        <end position="6041"/>
    </location>
</feature>
<feature type="compositionally biased region" description="Low complexity" evidence="2">
    <location>
        <begin position="5192"/>
        <end position="5202"/>
    </location>
</feature>
<feature type="compositionally biased region" description="Basic and acidic residues" evidence="2">
    <location>
        <begin position="5351"/>
        <end position="5377"/>
    </location>
</feature>
<feature type="compositionally biased region" description="Low complexity" evidence="2">
    <location>
        <begin position="5799"/>
        <end position="5809"/>
    </location>
</feature>
<feature type="compositionally biased region" description="Basic and acidic residues" evidence="2">
    <location>
        <begin position="1688"/>
        <end position="1704"/>
    </location>
</feature>
<feature type="compositionally biased region" description="Polar residues" evidence="2">
    <location>
        <begin position="6120"/>
        <end position="6130"/>
    </location>
</feature>
<name>A0AA38IV81_9CUCU</name>
<feature type="compositionally biased region" description="Basic and acidic residues" evidence="2">
    <location>
        <begin position="1612"/>
        <end position="1639"/>
    </location>
</feature>
<feature type="compositionally biased region" description="Basic and acidic residues" evidence="2">
    <location>
        <begin position="4412"/>
        <end position="4431"/>
    </location>
</feature>
<feature type="region of interest" description="Disordered" evidence="2">
    <location>
        <begin position="2398"/>
        <end position="2424"/>
    </location>
</feature>
<feature type="region of interest" description="Disordered" evidence="2">
    <location>
        <begin position="1605"/>
        <end position="1639"/>
    </location>
</feature>
<feature type="compositionally biased region" description="Basic and acidic residues" evidence="2">
    <location>
        <begin position="6270"/>
        <end position="6295"/>
    </location>
</feature>
<feature type="region of interest" description="Disordered" evidence="2">
    <location>
        <begin position="5145"/>
        <end position="5242"/>
    </location>
</feature>
<keyword evidence="4" id="KW-1185">Reference proteome</keyword>
<feature type="region of interest" description="Disordered" evidence="2">
    <location>
        <begin position="4093"/>
        <end position="4113"/>
    </location>
</feature>
<feature type="compositionally biased region" description="Basic and acidic residues" evidence="2">
    <location>
        <begin position="6340"/>
        <end position="6362"/>
    </location>
</feature>
<feature type="region of interest" description="Disordered" evidence="2">
    <location>
        <begin position="1174"/>
        <end position="1315"/>
    </location>
</feature>
<feature type="compositionally biased region" description="Basic and acidic residues" evidence="2">
    <location>
        <begin position="5823"/>
        <end position="5840"/>
    </location>
</feature>
<feature type="region of interest" description="Disordered" evidence="2">
    <location>
        <begin position="2826"/>
        <end position="2935"/>
    </location>
</feature>
<feature type="compositionally biased region" description="Polar residues" evidence="2">
    <location>
        <begin position="7165"/>
        <end position="7180"/>
    </location>
</feature>
<feature type="compositionally biased region" description="Basic and acidic residues" evidence="2">
    <location>
        <begin position="6131"/>
        <end position="6143"/>
    </location>
</feature>
<sequence length="7205" mass="801925">MSDNFTIPQIAITSECNEWASSTNNICETLTDVEDLDELNLNPVKSHLKIKIKDSGLTTDVEDLDASDIDSDDKIQTVSVDDLHLDASNFEESVAGTFGNLSQSCKIKSDSLLNLSLDEGVTDVDDIDTENELDFDDIPDANISFDDYHSNYTNISTDLKQQESKNLECPVLDASELTDVESIPSDNEKASLIKKSKTKRRKFKGCHKNKESGGGSDMDKCYSGMKKSLSHPTCLKQQNSWAGFESDGEMEDEVFLKTQFHQKQNKTVAILTDMKNVKATIQKKSDDDETASVKENSTTTETDTDSIEDEQTEFDIIEVVLPPPIRTVVLLSENKSLVPTTKIQPLDDTVKYSLSNDEYADGLTDVEFLPDDGLLNVDEYERGPTPDIKFYDSTSVHYGENKLNLPKKDTEVLTDTEDLTIDVGPRRSKKTKNKSLHVVSLKESAVTDTEDFYLSDSNKSPLKRQNVVHDVTERSLTPYYIKEASGTTISSRDSNSSSTTKNRVNVVKAKVLTTSPNLTDVEDLVASADEDAYIEVEVPSEFSKHLDQQRSSKVHIETTQKLDWNSPNEIMYLKGGSFYHNHTDVEEISDENGGADLYDYFNSGSMREWDVSKKSASQEEAPLSQDAEQQATLNYVTYESVLLRPDRDSPSLPQASYKEIDAMLEKMLVEVEKQEKLFSLDLDILEPNDDSFVNTLELVPETDALIEIPVKKAPVFESYREIQIANDDDDDDDDEPFSSLLVSHAKTASDESLTDQEDDSYEPVEYNALTHVYQRFDTYPENEVWFEGTYRNLSIVPEEDEDESTSLLSNYSNFPTRSTSSNQYSLYDSVLLQDPSDSTDSPSTDDSDFDERPDKSESIVKAEVKLLVKTSERGKEAIEIRSVREFLENPPEKTKINEVKKKSQLGDKINSLKNKFSSIVDRSKRNFNIKPNESESCEDLLKKDKKPSFTFQQLFVKTPEPIDSNLQEAKRFGSRTELVANSSERFPLVYDPEVPLRDEDVIKEIGSVDLYANIPFYPCYNRSDLSQYGFKTFSSPHTNPFTETTSTPFNEGDQIPRAYCDWLEDSGGGLSTTTERLVASNEETLLDKPLGQQLTGLSVIDDYLVTDLKTVCEQTNAFIQSESQPEPYDALADKYTRKEPINEKKVDDNKNNMNEKKKAKKGFFGSIKTFVERSFESDSESEKSPKKSKKPKKDKKKKPKEDTAVGEHALPPRKPKLPTPPLEPSDIDSIPFVEASVSDLPPPYKPPDIPIKEEQIPVTDLDADIEIKQVEVEKKTVVEEKEPEKLSKPITDDKDKDKPKTKEKPKEKEKKKIKGKTVIVEEVTKTIQPLVIEAEEFSIIVDPTKKESPKKSKETFTINIDESIEIKEKEILEKSPILPEEKIVKPLAALEMQPEVPIRPPRTKDHIYEDIEEPAVTIPQDRVKDITTDLIQNEINFGGWSDVPAVPAKVDKEDEPQKEIVEKHDKEVLKEKDVKEKAEEEVKKKEEKKGGFFGLFKKKDSKKEEEAPPADQDEKVVEKVKKPELSEAVVQDMNDSQQFLVGEVQNYHDVRPVTSPTGEAVSAGVVAAAPVKPIKEEKVEETKVEETKLEEVKVQEPKAQSESFFGLFKKQKKEEKVPAEKKSDPTEKKPKKDDKKVDEKKVAVVLSEEVLKNILDSKRFLEGEVQNYHDVRPEKLLIEQTVEPILEVTKEPLSPKEVVDERLSTKPGKGLEPPPKKAPDGKKESSPKRTIDDSKEPSPKKAVDDKREASPKPSPGFFGLFKKSKKDEPDAAETTRVLSEQVVKEMEETDQFLVAEVDNYHDVKPLVHEKVIEKPVAEKPVVEKPVVGKPVVEKPVESVKVEAEAAEAQAQSGGFFGLFKKSKKDDEVQPPKIILSEATVKDMSDTNEFLTGEVQNYQDARSVPEKVIEEGKATESDEQPSSGFFGLFKKTKKEDEKIVPEVKKEDVELLASSVEEKVCKVIAAEEDKAAKVVEEVRESSPRPAPGFFGLFKKSKKDEEEIIPSKPPLSDSVVKDMDDSNQFLSTEVDNYNDVKPAKFEQIEITKSPVAVESSPKPSRGVFDIFKKSKKDESVESEASVTDTVVKEIKDVEQSVKGEVAVQKEKISAETEKVTKVVEEGVESSPKSSRGLFGIFKKTKKDSEEATEPKFVISEAALQAINDTNVFLTGEVDNYHDVKPEKFEAIEEDKIVKAGEEALESSPKPSRGLFGIFKKSKKDQEEVADTKPILSESVQKEMAETDTFLSVEVEHYEDAEPIKEEKIAKVEESIESSPKPTKGLFGMFKKPKKEEEVSSGLVLSEQVVQEMEDTKQFLTGEVDNYHDVKPQIISEEEKATKVTQEDIESSPKASRGLFGIFKSPKKDKEEPSQPKIILSEETQRNIVDTDRFLTEEVEKYHDARPVVEGTVSEAPDEIKEPSPKPTTGILGMFKKTKKEEVEIVEITEPLVDTVQQVTDDTKQIVIETKQTVVSEAEKIEDVKPVKIEEVTQVVTITDGQDIEPRPEVKGGFLFKFKKTKKKPSLAETQLSEEVQKSVDDTKSFLSTEVKNYEDAKPQIPTDDKKEEKTVTFEATKSKMVLEGHLPQPEVAQVVDVIKAEVTDVVKEVHEEVKEVEDVVLQEATEVQHVIEPQDTSKKEKPAKDKKGFFHRFGKKKSQDTSFDEARGRSIEESEGSPKKQKRRKSSSPFKFFDKMKKSEEDVKEMEPSVEVKIDDVTKEEVKEDLLAVEFEEEPAMDLSKEVLGSLDKKMEALKRKYTPEVQKQMNDCRDFLFIEVDNYEDAKQLVVTDIDTGLSTDAGKTVDDIIEKAAKVVEHSKVPVDAAKSEAIASAEKITSQVEDTARKTSKKAEKKSGGFFSKLGNLISGTVDDAKSELKDAKKSAEKAADKTKQSVEKSVDSAAKSVDSGVEKMKEKTKEAQQVASDKVTETKDGAKELQEAAVQATREKIDEVAAAKDSAKDKTAQKIDDAKQDVMALKESLLEVTAKTGQKLDSLKKDIAVKAELAAGEAKEVKDSVAAKSDGVKKEVEAAVQKTKADVQKSAQEMHDMTSTKIDEIEKTKESVQSKVEDAAKTAAEETSKKFVDFREGGSELISGKVAEIEKAKVDATEAVTEKGLKMKKDLETTAEKGKETVAGALGKIVDSTTQKIEEMGKVKDATVETATKKVEAAKVETESKAQTFTDAAASKLDQIQSAADAAKTGVETKASHVLDTTGKYTQDIKSQVETTTQEAIDGVKGKADVLTKTKDKIVEDIQTSAAQKVGEIVATGESAKIAAGEKIDTVSKAVTQKTEDLSKGIRDSIEQKTTEVKQAKDDAAKKVDDFGKAASQKFEDVKILKQDITDRGAKQLSDLQKTGEGLQKAAADKFDQQKEKVTEKGAAAVESLQASIHGKVGEIQETKDKAAGAIATKFDDVSKVASQKVDAFEKAKQQAVDSATDTVSRLEKTGEEVKKAVGEKVDQKREDVVQIKDDIKDVSERKLDEISKITTGKIDALAHGKKQVEDFIARETSEAIKAEQDIKKAASVKVDDVKKAATGKIDDLIQIKEAVKETGAQKVDELRKTAADKAEDVAKAKTTLETQATQAIGGFMSAASQKIDQTKEKLKEDTSKKVEGMDDLLTGKIDDLMQIKQSVKETGAQKADELRKAVADKTEDVAKAKTALETQASQAAGDFMSAASQKIGETKEKLKEDTSKKVERMDDLLTGKIDDLVQMKESVKETGAQKVEELRKAAADKTEDVVKAKTALETQASQAAGDFMSAASQKIGQTKEKLKEDTSKRGERMDDLLTGKIDDLMQIKQSVKETGAQKADELRKAAADKTEDVAKAKTTLETQATQAIGGFMSAASQKIDQTKEKLKEDTSKKVEGMDDLLTGKIDDLMQIKQSVKETGAQKADELRKAAADKTEDVAKAKTTLETQATQAIGGFMSAASQKIDQTKEKLKEDTSKKVEGMDDLLTGKIDDLMQIKQSVKETGAQKADELRKAAADKTEDVTKAKTALETQASQAAGDFMAAASQKIGQTKEKFKEDTSKKVERMDDLLTRKIDDVVQIKESVKETGAQKLDELRKSAADKTEDVAKAKTTLETQASQAAGDFMSAASQKIGQTKEKLKEDTSKKVDDISKTKKSLEDITAQKNDTVKDAAKSEVEYISKTASKQVDDLFQKKESMEKSLAEKSKGIVDDLSGKRDKITDESVEAKQEATGALKGFMEQKISDITTISEDASKKASGLQEEVSQKIAVVTEVKDAAKQTAAQKVDEISRTGAAKVDDWLTKGDLFATSTAKKTEETVQKMEKPLKTVQGLPSAKLEDVAKTKDTVSGALKQEVGDATKVKKSIVDDLTKLESAVKDTSVKIIEELSKKKKPAEAVVADVVEDKKKAAASEMMELDDQLAQLTSSLDQLSEPVIQQGEKITSYVTSPTMARRAESQRFSREERPTVREVKIMQADDESDEEKYTVTEPEEAQEKKRKPLFHLESEEDDPVELAKMKDRRDSVRSNVLETLTENKLDNLLSDLESQLVKDLERSVTEGSEKTEEKEKAGSTLSKAESELEEIKKDSQADVEQIEQKLRDLDKALDSLEQASDPKLEKKLHRVERKFERMASEVMDKDGAGVSPTEVEAHREHEFQKLVSQLSTEEVSDFQKEYSHLWDETTFSKSDDWDSKTPDSQVDVQELPQGEVVYMGPVTLNKDNLVNKAGVEVDVIPIMRSPCHTPRPTKKNKRAKSALDFYEETSPPKEFDRGSLPDLKRTSLKGSLISTIIQLNPDRFLYGSTASLRSTASSSSDLSRGEIMNAVLDWLDKSNRMDESSVDTVSVASSDSNLSQPSGKTNPAVPAIRITKGQGKKRAKRKGKFERRETTCAPTLTEEIKTIPQPKPRFAKETPPLQFKEGRQPKLEKQISPVRDDLLDEEEPAVPETYSDKKKFWENVTKDKRMSLHEGPTPEKDLVKKRVSVHEVPIPKPRSQVQVTPSIEEAAPSKIDEEPETKIMSEYQASFQPPSERKSKSPPKVESDKESTDSESDNLAHSGTNENAGYISDSGDVEHYISDSEIEDRVPQIRERQMSVFAPPVAAARKTIYERSASLPTEDMYEVSARSIKLRKQYYEEQIKKEMIEEQLTSEIEEEPSPERKTLIGSLVQQISEEKVPVLDIARSFDEATKKEVSFEDHRQAHKPEKTITHIEDETPISQQFQETHKEIDVDAQTKRSSLGSEQSSSSDIDRVTRNGSTSKPDSMEVHVDKSEIEDSEKLADLDQDATDLETKSLDSLNAVEMSPKSATFVDDSIPEITVTLSGKQRRISEESDEYAPKSDKKTELDSPIHVPEEHVEDTVWEVSVQSQPEAHFDEKVTSFDGAPVEKIDEDLSLSTRDESDLGSEIHQDHSDSYASDKIKSESHSDIERIIMDSLQHQKVDPIEAKAIASALIEEIEAEIQRRECLPPATTTGEVSDYLKYLAETKGLDEREVELVESVLARRQRELAKLSRGDTQASSIEITDEDLKYSGTEGDTTHVLEQQISQLKAEKLDDIKSMTLLDKIDEKHTEETHLSKDYETVEGGVTTGLKSEVHTKTFESIKGEKSEAKDIIFEEDETISESVGQESEQLETRVEAVTSEMLHKKVKDIEVDEYRETSVDVSKEKTTDITTKTVETEGEDVHKRKIEDATHERDITKSIIKHHVDMTEKSPTDEVKLKGEITCEDYLSKEDTIKKEVTSETKQVDGVAVEKEEALEKSRTTTIQKEVIDQETEVRTLKDEDSVVKESKISSKVTSTDVIRELSTVTEIKEKIEVIDIDPSLLPVELDEVKTVIEKHEEIKRTSSSESKSSVESGKSPEDQFSTCSSGRKGDSDSSKVLEKPEVLMRKTSTLQKADRKSGIDFEAYSSSGESHYHSFELDSGKSRPCSSDVEGLVAAGSSEYESALTSQDYSSRSHITSTEYHTAVSSLSSKESMKSLDSESSGHLGSVEVSELSETLVPSASDAEGDILDAVDQLDDGPWNEEIMDEPADTQTKMKRSYEMTFQPEPKILAAESPQADEMDRKFTSMDDGSIVSMSLSSTSGTTEPRTVIELSRADSERMDGGSMSVSGISDQLSIEGSCDSLVFHPTAPLGTTETGTSTGQIEGNLQIESITFTTSIVHESGIRSVSTQVTSESHTPEEDRAIKTEEPLMNGKCPPETKKKTHRRQESTSSFVPPVLSSFDQKFHSDLTESDKYTAELSFKEVISDEKKDIDEREREESYETEADQGFHRDIREGKYHETEEEIKDDTPEFSSETQASVGELEQEYTSALARAQEAKKKSETPDLHLHKEQLEKRDSHGKSSSTSSEKSSFEEAEAEAAFNMVAHVSPAHKIKQICPILEDEDAEKHELETRERAQKEYEKRRSQLRDQSPGSIPDIKVTQHMTPLVDRNFRYPDLELEEQERAKEKEKEGETQKSTPQTPSSKSSEDTDQGREYVLEDSGISIPEEAATESKSTVIEQTVKEEADKDTDSPNSDSFEMLEKPDLIDDFVVIEEVAKEAQEFDSEGKSVSIHQKSKQKQRAKKHDEEVEAYLTRSAPTPLTRMTDVKFYPDGSSSDELGFEFEDSPPINNEAAASSYEKELEANKKWIEQQFQGDQAARLAAGYDYEMEFERGPLEDIKEEDINDFDPTSSRIGSVGSQKESGGSLGSVKDSYSSTPEYDVLAGRKYFTRSGEHDDISMSSLQEFENLERAMSLENRRYHQGSQDSSSNGSFKTRYYASKSGQGDDVSVSSLKEFEGLEMACIAAHKIETKAKEEEAMLAQIDEGQESIASESESCETVSRTDKKIILDSDEEDYEKRMFEIDEIIRQAQSNVERFIDLKEADKTESLGRGDSIEEVAKVPDLDLDAPIVRTTVKVQWKENEDVMVTSTDSIDGKEEKESQHDSTDSLDQKTCADIMTASTDSIEFQAKKSEPEPINLLSDSIEIKDDKDEACGMISSDSLELATRQSETMLESTDSLADPTSSTATHATYQYETDSVFSGSFTSGGSNTMVSSTDTIDPVQVDIAAAARKVWFEEETGTSRKFSTEYIQDSGKPYVTEVIEPSDDDGFSHTIHRRVELPPEVRKVTFYGSDADERLKQFIEDFNEGEHVEEVQEVDAAGNVHTRRVVQKRFIIKGEEGPDMEEFIKKTVASKTNELTSIPKETTGEESSLAATGGPQDSASKAEGEESTASGPQEDTTSSQQRPVADQHQLSEEMKQLLKELEKESKQ</sequence>
<feature type="compositionally biased region" description="Basic and acidic residues" evidence="2">
    <location>
        <begin position="4510"/>
        <end position="4528"/>
    </location>
</feature>
<feature type="compositionally biased region" description="Basic and acidic residues" evidence="2">
    <location>
        <begin position="2863"/>
        <end position="2891"/>
    </location>
</feature>
<feature type="region of interest" description="Disordered" evidence="2">
    <location>
        <begin position="6863"/>
        <end position="6885"/>
    </location>
</feature>
<feature type="compositionally biased region" description="Basic and acidic residues" evidence="2">
    <location>
        <begin position="6385"/>
        <end position="6409"/>
    </location>
</feature>
<feature type="compositionally biased region" description="Basic and acidic residues" evidence="2">
    <location>
        <begin position="6178"/>
        <end position="6215"/>
    </location>
</feature>
<dbReference type="EMBL" id="JALNTZ010000002">
    <property type="protein sequence ID" value="KAJ3661031.1"/>
    <property type="molecule type" value="Genomic_DNA"/>
</dbReference>
<feature type="compositionally biased region" description="Basic and acidic residues" evidence="2">
    <location>
        <begin position="3759"/>
        <end position="3778"/>
    </location>
</feature>
<feature type="compositionally biased region" description="Basic residues" evidence="2">
    <location>
        <begin position="1186"/>
        <end position="1198"/>
    </location>
</feature>
<feature type="region of interest" description="Disordered" evidence="2">
    <location>
        <begin position="1685"/>
        <end position="1778"/>
    </location>
</feature>
<feature type="coiled-coil region" evidence="1">
    <location>
        <begin position="3885"/>
        <end position="3938"/>
    </location>
</feature>
<feature type="compositionally biased region" description="Polar residues" evidence="2">
    <location>
        <begin position="6697"/>
        <end position="6708"/>
    </location>
</feature>
<feature type="compositionally biased region" description="Basic and acidic residues" evidence="2">
    <location>
        <begin position="5145"/>
        <end position="5168"/>
    </location>
</feature>
<feature type="region of interest" description="Disordered" evidence="2">
    <location>
        <begin position="6120"/>
        <end position="6311"/>
    </location>
</feature>
<feature type="compositionally biased region" description="Basic and acidic residues" evidence="2">
    <location>
        <begin position="6421"/>
        <end position="6432"/>
    </location>
</feature>
<gene>
    <name evidence="3" type="ORF">Zmor_005452</name>
</gene>
<feature type="region of interest" description="Disordered" evidence="2">
    <location>
        <begin position="832"/>
        <end position="855"/>
    </location>
</feature>
<feature type="region of interest" description="Disordered" evidence="2">
    <location>
        <begin position="5276"/>
        <end position="5309"/>
    </location>
</feature>
<feature type="compositionally biased region" description="Basic and acidic residues" evidence="2">
    <location>
        <begin position="4918"/>
        <end position="4935"/>
    </location>
</feature>
<feature type="compositionally biased region" description="Polar residues" evidence="2">
    <location>
        <begin position="6623"/>
        <end position="6638"/>
    </location>
</feature>
<feature type="region of interest" description="Disordered" evidence="2">
    <location>
        <begin position="5790"/>
        <end position="5856"/>
    </location>
</feature>
<reference evidence="3" key="1">
    <citation type="journal article" date="2023" name="G3 (Bethesda)">
        <title>Whole genome assemblies of Zophobas morio and Tenebrio molitor.</title>
        <authorList>
            <person name="Kaur S."/>
            <person name="Stinson S.A."/>
            <person name="diCenzo G.C."/>
        </authorList>
    </citation>
    <scope>NUCLEOTIDE SEQUENCE</scope>
    <source>
        <strain evidence="3">QUZm001</strain>
    </source>
</reference>
<proteinExistence type="predicted"/>
<feature type="region of interest" description="Disordered" evidence="2">
    <location>
        <begin position="6609"/>
        <end position="6650"/>
    </location>
</feature>
<dbReference type="Gene3D" id="1.20.120.20">
    <property type="entry name" value="Apolipoprotein"/>
    <property type="match status" value="1"/>
</dbReference>
<feature type="compositionally biased region" description="Basic and acidic residues" evidence="2">
    <location>
        <begin position="1265"/>
        <end position="1310"/>
    </location>
</feature>
<feature type="coiled-coil region" evidence="1">
    <location>
        <begin position="3801"/>
        <end position="3854"/>
    </location>
</feature>
<feature type="compositionally biased region" description="Basic and acidic residues" evidence="2">
    <location>
        <begin position="5217"/>
        <end position="5236"/>
    </location>
</feature>
<dbReference type="SUPFAM" id="SSF58113">
    <property type="entry name" value="Apolipoprotein A-I"/>
    <property type="match status" value="1"/>
</dbReference>
<feature type="region of interest" description="Disordered" evidence="2">
    <location>
        <begin position="7114"/>
        <end position="7205"/>
    </location>
</feature>
<feature type="region of interest" description="Disordered" evidence="2">
    <location>
        <begin position="5920"/>
        <end position="5960"/>
    </location>
</feature>
<protein>
    <submittedName>
        <fullName evidence="3">Uncharacterized protein</fullName>
    </submittedName>
</protein>
<feature type="region of interest" description="Disordered" evidence="2">
    <location>
        <begin position="3963"/>
        <end position="3983"/>
    </location>
</feature>
<feature type="compositionally biased region" description="Basic and acidic residues" evidence="2">
    <location>
        <begin position="2657"/>
        <end position="2671"/>
    </location>
</feature>
<feature type="compositionally biased region" description="Pro residues" evidence="2">
    <location>
        <begin position="1240"/>
        <end position="1249"/>
    </location>
</feature>
<evidence type="ECO:0000313" key="4">
    <source>
        <dbReference type="Proteomes" id="UP001168821"/>
    </source>
</evidence>
<organism evidence="3 4">
    <name type="scientific">Zophobas morio</name>
    <dbReference type="NCBI Taxonomy" id="2755281"/>
    <lineage>
        <taxon>Eukaryota</taxon>
        <taxon>Metazoa</taxon>
        <taxon>Ecdysozoa</taxon>
        <taxon>Arthropoda</taxon>
        <taxon>Hexapoda</taxon>
        <taxon>Insecta</taxon>
        <taxon>Pterygota</taxon>
        <taxon>Neoptera</taxon>
        <taxon>Endopterygota</taxon>
        <taxon>Coleoptera</taxon>
        <taxon>Polyphaga</taxon>
        <taxon>Cucujiformia</taxon>
        <taxon>Tenebrionidae</taxon>
        <taxon>Zophobas</taxon>
    </lineage>
</organism>
<feature type="region of interest" description="Disordered" evidence="2">
    <location>
        <begin position="2323"/>
        <end position="2375"/>
    </location>
</feature>
<feature type="region of interest" description="Disordered" evidence="2">
    <location>
        <begin position="4408"/>
        <end position="4482"/>
    </location>
</feature>
<feature type="compositionally biased region" description="Basic and acidic residues" evidence="2">
    <location>
        <begin position="1135"/>
        <end position="1156"/>
    </location>
</feature>
<feature type="compositionally biased region" description="Basic and acidic residues" evidence="2">
    <location>
        <begin position="5866"/>
        <end position="5877"/>
    </location>
</feature>
<keyword evidence="1" id="KW-0175">Coiled coil</keyword>
<feature type="coiled-coil region" evidence="1">
    <location>
        <begin position="1461"/>
        <end position="1488"/>
    </location>
</feature>
<feature type="region of interest" description="Disordered" evidence="2">
    <location>
        <begin position="6496"/>
        <end position="6523"/>
    </location>
</feature>
<feature type="region of interest" description="Disordered" evidence="2">
    <location>
        <begin position="6021"/>
        <end position="6043"/>
    </location>
</feature>
<dbReference type="PANTHER" id="PTHR36812:SF9">
    <property type="entry name" value="MYB-LIKE PROTEIN X ISOFORM X1"/>
    <property type="match status" value="1"/>
</dbReference>
<feature type="region of interest" description="Disordered" evidence="2">
    <location>
        <begin position="2624"/>
        <end position="2680"/>
    </location>
</feature>
<feature type="compositionally biased region" description="Basic and acidic residues" evidence="2">
    <location>
        <begin position="3968"/>
        <end position="3983"/>
    </location>
</feature>
<feature type="coiled-coil region" evidence="1">
    <location>
        <begin position="4359"/>
        <end position="4386"/>
    </location>
</feature>
<evidence type="ECO:0000256" key="2">
    <source>
        <dbReference type="SAM" id="MobiDB-lite"/>
    </source>
</evidence>
<feature type="region of interest" description="Disordered" evidence="2">
    <location>
        <begin position="6336"/>
        <end position="6477"/>
    </location>
</feature>
<feature type="compositionally biased region" description="Polar residues" evidence="2">
    <location>
        <begin position="7127"/>
        <end position="7157"/>
    </location>
</feature>
<feature type="region of interest" description="Disordered" evidence="2">
    <location>
        <begin position="2263"/>
        <end position="2284"/>
    </location>
</feature>
<comment type="caution">
    <text evidence="3">The sequence shown here is derived from an EMBL/GenBank/DDBJ whole genome shotgun (WGS) entry which is preliminary data.</text>
</comment>
<evidence type="ECO:0000313" key="3">
    <source>
        <dbReference type="EMBL" id="KAJ3661031.1"/>
    </source>
</evidence>
<feature type="region of interest" description="Disordered" evidence="2">
    <location>
        <begin position="1497"/>
        <end position="1519"/>
    </location>
</feature>
<feature type="compositionally biased region" description="Basic and acidic residues" evidence="2">
    <location>
        <begin position="4986"/>
        <end position="5003"/>
    </location>
</feature>
<feature type="compositionally biased region" description="Basic and acidic residues" evidence="2">
    <location>
        <begin position="2834"/>
        <end position="2847"/>
    </location>
</feature>
<feature type="region of interest" description="Disordered" evidence="2">
    <location>
        <begin position="5862"/>
        <end position="5881"/>
    </location>
</feature>
<feature type="compositionally biased region" description="Basic and acidic residues" evidence="2">
    <location>
        <begin position="2919"/>
        <end position="2931"/>
    </location>
</feature>
<feature type="compositionally biased region" description="Basic and acidic residues" evidence="2">
    <location>
        <begin position="5027"/>
        <end position="5042"/>
    </location>
</feature>
<feature type="compositionally biased region" description="Basic and acidic residues" evidence="2">
    <location>
        <begin position="5282"/>
        <end position="5309"/>
    </location>
</feature>
<feature type="region of interest" description="Disordered" evidence="2">
    <location>
        <begin position="282"/>
        <end position="307"/>
    </location>
</feature>
<feature type="coiled-coil region" evidence="1">
    <location>
        <begin position="3018"/>
        <end position="3067"/>
    </location>
</feature>
<feature type="compositionally biased region" description="Basic and acidic residues" evidence="2">
    <location>
        <begin position="4095"/>
        <end position="4113"/>
    </location>
</feature>
<feature type="compositionally biased region" description="Basic and acidic residues" evidence="2">
    <location>
        <begin position="2628"/>
        <end position="2641"/>
    </location>
</feature>
<feature type="region of interest" description="Disordered" evidence="2">
    <location>
        <begin position="5349"/>
        <end position="5377"/>
    </location>
</feature>
<dbReference type="PANTHER" id="PTHR36812">
    <property type="entry name" value="NEUROFILAMENT TRIPLET M PROTEIN-LIKE PROTEIN"/>
    <property type="match status" value="1"/>
</dbReference>
<feature type="compositionally biased region" description="Basic and acidic residues" evidence="2">
    <location>
        <begin position="5178"/>
        <end position="5189"/>
    </location>
</feature>